<organism evidence="1 2">
    <name type="scientific">Crossiella equi</name>
    <dbReference type="NCBI Taxonomy" id="130796"/>
    <lineage>
        <taxon>Bacteria</taxon>
        <taxon>Bacillati</taxon>
        <taxon>Actinomycetota</taxon>
        <taxon>Actinomycetes</taxon>
        <taxon>Pseudonocardiales</taxon>
        <taxon>Pseudonocardiaceae</taxon>
        <taxon>Crossiella</taxon>
    </lineage>
</organism>
<sequence length="37" mass="4113">MAEGIEVQLQSVRARRAADEAVKALAEAKKQLEDCRK</sequence>
<evidence type="ECO:0000313" key="1">
    <source>
        <dbReference type="EMBL" id="MBP2478728.1"/>
    </source>
</evidence>
<proteinExistence type="predicted"/>
<reference evidence="1 2" key="1">
    <citation type="submission" date="2021-03" db="EMBL/GenBank/DDBJ databases">
        <title>Sequencing the genomes of 1000 actinobacteria strains.</title>
        <authorList>
            <person name="Klenk H.-P."/>
        </authorList>
    </citation>
    <scope>NUCLEOTIDE SEQUENCE [LARGE SCALE GENOMIC DNA]</scope>
    <source>
        <strain evidence="1 2">DSM 44580</strain>
    </source>
</reference>
<gene>
    <name evidence="1" type="ORF">JOF53_007600</name>
</gene>
<evidence type="ECO:0000313" key="2">
    <source>
        <dbReference type="Proteomes" id="UP001519363"/>
    </source>
</evidence>
<name>A0ABS5AQ90_9PSEU</name>
<protein>
    <submittedName>
        <fullName evidence="1">Uncharacterized protein</fullName>
    </submittedName>
</protein>
<dbReference type="EMBL" id="JAGIOO010000001">
    <property type="protein sequence ID" value="MBP2478728.1"/>
    <property type="molecule type" value="Genomic_DNA"/>
</dbReference>
<dbReference type="Proteomes" id="UP001519363">
    <property type="component" value="Unassembled WGS sequence"/>
</dbReference>
<comment type="caution">
    <text evidence="1">The sequence shown here is derived from an EMBL/GenBank/DDBJ whole genome shotgun (WGS) entry which is preliminary data.</text>
</comment>
<keyword evidence="2" id="KW-1185">Reference proteome</keyword>
<accession>A0ABS5AQ90</accession>